<gene>
    <name evidence="1" type="ORF">JIR001_26480</name>
</gene>
<sequence>MKPVNPSAWTRMRPCETAIQAGLRFGDRGTHTSRTIMLRELRDLLAVVPEFASREDYASAIIEDNVLGKQTVSNRRLTNQRLGELYGLDPQIPIFRVLRRLWEMDEAGRPLLALLCALGRDPLLRATAPTILSLKAGEELVRLTFVEAIKQYTGDRLNESILDKVARNAGSSWTQSGHLEGRVRKIRKQVEPTPGAVAFALWLGSLYSLSGEELLLTPWTSVFDRTPEILLDTVLRAKQMRLLHARVGGGVVEIDPIAVDPDAEVR</sequence>
<reference evidence="1" key="2">
    <citation type="journal article" date="2021" name="Microbiol. Resour. Announc.">
        <title>Complete Genome Sequence of Polycladomyces abyssicola JIR-001T, Isolated from Hemipelagic Sediment in Deep Seawater.</title>
        <authorList>
            <person name="Tsubouchi T."/>
            <person name="Kaneko Y."/>
        </authorList>
    </citation>
    <scope>NUCLEOTIDE SEQUENCE</scope>
    <source>
        <strain evidence="1">JIR-001</strain>
    </source>
</reference>
<dbReference type="AlphaFoldDB" id="A0A8D5UGK5"/>
<reference evidence="1" key="1">
    <citation type="journal article" date="2013" name="Int. J. Syst. Evol. Microbiol.">
        <title>Polycladomyces abyssicola gen. nov., sp. nov., a thermophilic filamentous bacterium isolated from hemipelagic sediment.</title>
        <authorList>
            <person name="Tsubouchi T."/>
            <person name="Shimane Y."/>
            <person name="Mori K."/>
            <person name="Usui K."/>
            <person name="Hiraki T."/>
            <person name="Tame A."/>
            <person name="Uematsu K."/>
            <person name="Maruyama T."/>
            <person name="Hatada Y."/>
        </authorList>
    </citation>
    <scope>NUCLEOTIDE SEQUENCE</scope>
    <source>
        <strain evidence="1">JIR-001</strain>
    </source>
</reference>
<accession>A0A8D5UGK5</accession>
<name>A0A8D5UGK5_9BACL</name>
<evidence type="ECO:0000313" key="1">
    <source>
        <dbReference type="EMBL" id="BCU82865.1"/>
    </source>
</evidence>
<dbReference type="EMBL" id="AP024601">
    <property type="protein sequence ID" value="BCU82865.1"/>
    <property type="molecule type" value="Genomic_DNA"/>
</dbReference>
<dbReference type="Proteomes" id="UP000677436">
    <property type="component" value="Chromosome"/>
</dbReference>
<dbReference type="KEGG" id="pabs:JIR001_26480"/>
<evidence type="ECO:0000313" key="2">
    <source>
        <dbReference type="Proteomes" id="UP000677436"/>
    </source>
</evidence>
<proteinExistence type="predicted"/>
<keyword evidence="2" id="KW-1185">Reference proteome</keyword>
<organism evidence="1 2">
    <name type="scientific">Polycladomyces abyssicola</name>
    <dbReference type="NCBI Taxonomy" id="1125966"/>
    <lineage>
        <taxon>Bacteria</taxon>
        <taxon>Bacillati</taxon>
        <taxon>Bacillota</taxon>
        <taxon>Bacilli</taxon>
        <taxon>Bacillales</taxon>
        <taxon>Thermoactinomycetaceae</taxon>
        <taxon>Polycladomyces</taxon>
    </lineage>
</organism>
<protein>
    <submittedName>
        <fullName evidence="1">Uncharacterized protein</fullName>
    </submittedName>
</protein>